<reference evidence="1" key="1">
    <citation type="submission" date="2022-12" db="EMBL/GenBank/DDBJ databases">
        <title>Genome Sequence of Lasiodiplodia mahajangana.</title>
        <authorList>
            <person name="Buettner E."/>
        </authorList>
    </citation>
    <scope>NUCLEOTIDE SEQUENCE</scope>
    <source>
        <strain evidence="1">VT137</strain>
    </source>
</reference>
<sequence length="874" mass="95745">MPDDEMEMTVDFGQAGFVEDIDIDLDFPAGQPDEDMDLEDFDRVHDIHNFNSDTRDELMAEGDDASYAMIDAIETDHNVSAVATNDIDIELEHTVEGIWQQDPSHSAGFNLDTEIDYDETTAENMDAERNDVETSEWLPAVTNSEGTDAMDHAAGISGIFTAAQEPQQVLLTEDSIPSYEETSEPTKASNVDAETAYSLAASGLKETSQPSDLYDLPEDEIAEAVAQASDRSSAAEQDDHSIPPPIANTDIESENPNSNLQESNEQQEASHSDEVVQTGPGHANEALVSDGLEQPEHFDVTEPGNVKEDHVDPLLLEEADESADDSTEYQLGGESHIEPANDQTSADDAVPQVESPALSRSDLQPLETDPARDIESDEDEVATIPGMKTPITEVSNRDDPIELAEHYGIYISYGETDYRLFARSDDDDPNQYFLTDKSALEISLAQFLTSLREVISEEISPLDDLVLQVDGLGLEFSESTTPDFLGKYTFGDLVILYDKLVKNEQVESLPPIYTYLTVKPNCNRRMMALGESANAGRGLSEVALYHDSSSLDGEQVNDAGSPDTDFSTGDYDDGENGSIYGQEDFEEDDTFNDDRRQNSPPITAEAPVEHKDQNEETDELNNDDQEPSLDGSADADDHEQGVSTSKQGIYPFIFHYQFSCTQDSTCSCEDCYELELQHLATPIRAEVWPTPGIVVPTHNPTHMIWMTNRTTTEDDATSDSSALLLQEASDHEQHPSPKVSTVGESNLQTPKIATSNPLVDTTNSENTSVTATLDGEDHDEIGYDSDEDGGSVHDGIDGSDTQKQPSVTATESNVVVDDEITWESDDDEEDKHETKGGLATDTVQVSPVSGKRSRSDSDALDGADDKTDYKRRRS</sequence>
<organism evidence="1 2">
    <name type="scientific">Lasiodiplodia mahajangana</name>
    <dbReference type="NCBI Taxonomy" id="1108764"/>
    <lineage>
        <taxon>Eukaryota</taxon>
        <taxon>Fungi</taxon>
        <taxon>Dikarya</taxon>
        <taxon>Ascomycota</taxon>
        <taxon>Pezizomycotina</taxon>
        <taxon>Dothideomycetes</taxon>
        <taxon>Dothideomycetes incertae sedis</taxon>
        <taxon>Botryosphaeriales</taxon>
        <taxon>Botryosphaeriaceae</taxon>
        <taxon>Lasiodiplodia</taxon>
    </lineage>
</organism>
<comment type="caution">
    <text evidence="1">The sequence shown here is derived from an EMBL/GenBank/DDBJ whole genome shotgun (WGS) entry which is preliminary data.</text>
</comment>
<evidence type="ECO:0000313" key="2">
    <source>
        <dbReference type="Proteomes" id="UP001153332"/>
    </source>
</evidence>
<dbReference type="Proteomes" id="UP001153332">
    <property type="component" value="Unassembled WGS sequence"/>
</dbReference>
<protein>
    <submittedName>
        <fullName evidence="1">Uncharacterized protein</fullName>
    </submittedName>
</protein>
<evidence type="ECO:0000313" key="1">
    <source>
        <dbReference type="EMBL" id="KAJ8128297.1"/>
    </source>
</evidence>
<name>A0ACC2JLQ4_9PEZI</name>
<dbReference type="EMBL" id="JAPUUL010001116">
    <property type="protein sequence ID" value="KAJ8128297.1"/>
    <property type="molecule type" value="Genomic_DNA"/>
</dbReference>
<proteinExistence type="predicted"/>
<keyword evidence="2" id="KW-1185">Reference proteome</keyword>
<accession>A0ACC2JLQ4</accession>
<gene>
    <name evidence="1" type="ORF">O1611_g5338</name>
</gene>